<evidence type="ECO:0000313" key="1">
    <source>
        <dbReference type="EMBL" id="ULU04902.1"/>
    </source>
</evidence>
<evidence type="ECO:0000313" key="2">
    <source>
        <dbReference type="Proteomes" id="UP000827892"/>
    </source>
</evidence>
<proteinExistence type="predicted"/>
<sequence length="76" mass="8914">MRPTDGFQRLARLLEAENQKFSVITYRIGVRDSVTAETFTVCTGHTTSERSSTERKNEKFFRKKNNQDQLLDWMVV</sequence>
<protein>
    <submittedName>
        <fullName evidence="1">Uncharacterized protein</fullName>
    </submittedName>
</protein>
<organism evidence="1 2">
    <name type="scientific">Caenorhabditis briggsae</name>
    <dbReference type="NCBI Taxonomy" id="6238"/>
    <lineage>
        <taxon>Eukaryota</taxon>
        <taxon>Metazoa</taxon>
        <taxon>Ecdysozoa</taxon>
        <taxon>Nematoda</taxon>
        <taxon>Chromadorea</taxon>
        <taxon>Rhabditida</taxon>
        <taxon>Rhabditina</taxon>
        <taxon>Rhabditomorpha</taxon>
        <taxon>Rhabditoidea</taxon>
        <taxon>Rhabditidae</taxon>
        <taxon>Peloderinae</taxon>
        <taxon>Caenorhabditis</taxon>
    </lineage>
</organism>
<name>A0AAE9DHT2_CAEBR</name>
<dbReference type="AlphaFoldDB" id="A0AAE9DHT2"/>
<reference evidence="1 2" key="1">
    <citation type="submission" date="2022-05" db="EMBL/GenBank/DDBJ databases">
        <title>Chromosome-level reference genomes for two strains of Caenorhabditis briggsae: an improved platform for comparative genomics.</title>
        <authorList>
            <person name="Stevens L."/>
            <person name="Andersen E.C."/>
        </authorList>
    </citation>
    <scope>NUCLEOTIDE SEQUENCE [LARGE SCALE GENOMIC DNA]</scope>
    <source>
        <strain evidence="1">QX1410_ONT</strain>
        <tissue evidence="1">Whole-organism</tissue>
    </source>
</reference>
<accession>A0AAE9DHT2</accession>
<gene>
    <name evidence="1" type="ORF">L3Y34_017566</name>
</gene>
<dbReference type="EMBL" id="CP090892">
    <property type="protein sequence ID" value="ULU04902.1"/>
    <property type="molecule type" value="Genomic_DNA"/>
</dbReference>
<dbReference type="Proteomes" id="UP000827892">
    <property type="component" value="Chromosome II"/>
</dbReference>